<feature type="transmembrane region" description="Helical" evidence="6">
    <location>
        <begin position="40"/>
        <end position="57"/>
    </location>
</feature>
<evidence type="ECO:0000256" key="4">
    <source>
        <dbReference type="ARBA" id="ARBA00022989"/>
    </source>
</evidence>
<dbReference type="Pfam" id="PF09335">
    <property type="entry name" value="VTT_dom"/>
    <property type="match status" value="1"/>
</dbReference>
<feature type="transmembrane region" description="Helical" evidence="6">
    <location>
        <begin position="111"/>
        <end position="132"/>
    </location>
</feature>
<feature type="transmembrane region" description="Helical" evidence="6">
    <location>
        <begin position="157"/>
        <end position="181"/>
    </location>
</feature>
<evidence type="ECO:0000256" key="5">
    <source>
        <dbReference type="ARBA" id="ARBA00023136"/>
    </source>
</evidence>
<evidence type="ECO:0000313" key="8">
    <source>
        <dbReference type="EMBL" id="PWK08959.1"/>
    </source>
</evidence>
<feature type="transmembrane region" description="Helical" evidence="6">
    <location>
        <begin position="77"/>
        <end position="99"/>
    </location>
</feature>
<evidence type="ECO:0000313" key="9">
    <source>
        <dbReference type="Proteomes" id="UP000245634"/>
    </source>
</evidence>
<feature type="transmembrane region" description="Helical" evidence="6">
    <location>
        <begin position="218"/>
        <end position="236"/>
    </location>
</feature>
<evidence type="ECO:0000256" key="1">
    <source>
        <dbReference type="ARBA" id="ARBA00004651"/>
    </source>
</evidence>
<evidence type="ECO:0000256" key="2">
    <source>
        <dbReference type="ARBA" id="ARBA00022475"/>
    </source>
</evidence>
<keyword evidence="3 6" id="KW-0812">Transmembrane</keyword>
<dbReference type="OrthoDB" id="2381682at2"/>
<name>A0A316D9T6_9BACL</name>
<comment type="caution">
    <text evidence="8">The sequence shown here is derived from an EMBL/GenBank/DDBJ whole genome shotgun (WGS) entry which is preliminary data.</text>
</comment>
<feature type="domain" description="VTT" evidence="7">
    <location>
        <begin position="96"/>
        <end position="209"/>
    </location>
</feature>
<sequence length="248" mass="28058">MQHSEQKTTRTATADGSNFEQTSKDTLAAESASRHGQRRFPKWWLLVGYVLIGVLAFRDKDTLLDWIHQGGSDHVFLLYLLGTFFALVPVMPFGVIGGVMGATYGVWAGGAFNWSVSLTGSVLMFLAFRYLFAERGRRALERFSTVERFNERLEQNAFLAILFTRMIPIVPAYVVNVYAALVGVPFRTYLFASAIGKLPSNFMFAYVGEQMFTSWRNIGLVIIAYLLFLGLVFLFYRRWTHVKKGSVS</sequence>
<dbReference type="InterPro" id="IPR015414">
    <property type="entry name" value="TMEM64"/>
</dbReference>
<dbReference type="GO" id="GO:0005886">
    <property type="term" value="C:plasma membrane"/>
    <property type="evidence" value="ECO:0007669"/>
    <property type="project" value="UniProtKB-SubCell"/>
</dbReference>
<keyword evidence="9" id="KW-1185">Reference proteome</keyword>
<gene>
    <name evidence="8" type="ORF">C7459_11425</name>
</gene>
<dbReference type="Proteomes" id="UP000245634">
    <property type="component" value="Unassembled WGS sequence"/>
</dbReference>
<keyword evidence="4 6" id="KW-1133">Transmembrane helix</keyword>
<dbReference type="EMBL" id="QGGL01000014">
    <property type="protein sequence ID" value="PWK08959.1"/>
    <property type="molecule type" value="Genomic_DNA"/>
</dbReference>
<comment type="similarity">
    <text evidence="6">Belongs to the TVP38/TMEM64 family.</text>
</comment>
<comment type="subcellular location">
    <subcellularLocation>
        <location evidence="1 6">Cell membrane</location>
        <topology evidence="1 6">Multi-pass membrane protein</topology>
    </subcellularLocation>
</comment>
<accession>A0A316D9T6</accession>
<evidence type="ECO:0000256" key="3">
    <source>
        <dbReference type="ARBA" id="ARBA00022692"/>
    </source>
</evidence>
<organism evidence="8 9">
    <name type="scientific">Tumebacillus permanentifrigoris</name>
    <dbReference type="NCBI Taxonomy" id="378543"/>
    <lineage>
        <taxon>Bacteria</taxon>
        <taxon>Bacillati</taxon>
        <taxon>Bacillota</taxon>
        <taxon>Bacilli</taxon>
        <taxon>Bacillales</taxon>
        <taxon>Alicyclobacillaceae</taxon>
        <taxon>Tumebacillus</taxon>
    </lineage>
</organism>
<keyword evidence="2 6" id="KW-1003">Cell membrane</keyword>
<dbReference type="AlphaFoldDB" id="A0A316D9T6"/>
<dbReference type="RefSeq" id="WP_109690217.1">
    <property type="nucleotide sequence ID" value="NZ_QGGL01000014.1"/>
</dbReference>
<dbReference type="InterPro" id="IPR032816">
    <property type="entry name" value="VTT_dom"/>
</dbReference>
<dbReference type="PANTHER" id="PTHR12677:SF59">
    <property type="entry name" value="GOLGI APPARATUS MEMBRANE PROTEIN TVP38-RELATED"/>
    <property type="match status" value="1"/>
</dbReference>
<dbReference type="PANTHER" id="PTHR12677">
    <property type="entry name" value="GOLGI APPARATUS MEMBRANE PROTEIN TVP38-RELATED"/>
    <property type="match status" value="1"/>
</dbReference>
<keyword evidence="5 6" id="KW-0472">Membrane</keyword>
<proteinExistence type="inferred from homology"/>
<evidence type="ECO:0000256" key="6">
    <source>
        <dbReference type="RuleBase" id="RU366058"/>
    </source>
</evidence>
<protein>
    <recommendedName>
        <fullName evidence="6">TVP38/TMEM64 family membrane protein</fullName>
    </recommendedName>
</protein>
<evidence type="ECO:0000259" key="7">
    <source>
        <dbReference type="Pfam" id="PF09335"/>
    </source>
</evidence>
<reference evidence="8 9" key="1">
    <citation type="submission" date="2018-05" db="EMBL/GenBank/DDBJ databases">
        <title>Genomic Encyclopedia of Type Strains, Phase IV (KMG-IV): sequencing the most valuable type-strain genomes for metagenomic binning, comparative biology and taxonomic classification.</title>
        <authorList>
            <person name="Goeker M."/>
        </authorList>
    </citation>
    <scope>NUCLEOTIDE SEQUENCE [LARGE SCALE GENOMIC DNA]</scope>
    <source>
        <strain evidence="8 9">DSM 18773</strain>
    </source>
</reference>